<proteinExistence type="predicted"/>
<dbReference type="AlphaFoldDB" id="A0A2P2CXX7"/>
<reference evidence="1 2" key="1">
    <citation type="submission" date="2018-02" db="EMBL/GenBank/DDBJ databases">
        <title>Novel Leptospira species isolated from soil and water in Japan.</title>
        <authorList>
            <person name="Nakao R."/>
            <person name="Masuzawa T."/>
        </authorList>
    </citation>
    <scope>NUCLEOTIDE SEQUENCE [LARGE SCALE GENOMIC DNA]</scope>
    <source>
        <strain evidence="1 2">E8</strain>
    </source>
</reference>
<keyword evidence="2" id="KW-1185">Reference proteome</keyword>
<sequence length="105" mass="11864">MIYRTLIILLLAAVTIMPGIACSWMDDVPILTWFVEDDEEERKEFHDLLVLIAIASNNGHNGPLTAQSLEVKTKIHSLSDTSRALFCTLLQTKDPSQFKEYCLNP</sequence>
<dbReference type="EMBL" id="BFAY01000001">
    <property type="protein sequence ID" value="GBF37111.1"/>
    <property type="molecule type" value="Genomic_DNA"/>
</dbReference>
<protein>
    <submittedName>
        <fullName evidence="1">Uncharacterized protein</fullName>
    </submittedName>
</protein>
<evidence type="ECO:0000313" key="2">
    <source>
        <dbReference type="Proteomes" id="UP000245076"/>
    </source>
</evidence>
<evidence type="ECO:0000313" key="1">
    <source>
        <dbReference type="EMBL" id="GBF37111.1"/>
    </source>
</evidence>
<name>A0A2P2CXX7_9LEPT</name>
<dbReference type="RefSeq" id="WP_135354741.1">
    <property type="nucleotide sequence ID" value="NZ_BFAY01000001.1"/>
</dbReference>
<accession>A0A2P2CXX7</accession>
<dbReference type="Proteomes" id="UP000245076">
    <property type="component" value="Unassembled WGS sequence"/>
</dbReference>
<comment type="caution">
    <text evidence="1">The sequence shown here is derived from an EMBL/GenBank/DDBJ whole genome shotgun (WGS) entry which is preliminary data.</text>
</comment>
<gene>
    <name evidence="1" type="ORF">LPTSP1_00890</name>
</gene>
<organism evidence="1 2">
    <name type="scientific">Leptospira johnsonii</name>
    <dbReference type="NCBI Taxonomy" id="1917820"/>
    <lineage>
        <taxon>Bacteria</taxon>
        <taxon>Pseudomonadati</taxon>
        <taxon>Spirochaetota</taxon>
        <taxon>Spirochaetia</taxon>
        <taxon>Leptospirales</taxon>
        <taxon>Leptospiraceae</taxon>
        <taxon>Leptospira</taxon>
    </lineage>
</organism>
<dbReference type="OrthoDB" id="330936at2"/>